<gene>
    <name evidence="1" type="ORF">DB30_01865</name>
</gene>
<evidence type="ECO:0000313" key="1">
    <source>
        <dbReference type="EMBL" id="KIG12182.1"/>
    </source>
</evidence>
<reference evidence="1 2" key="1">
    <citation type="submission" date="2014-12" db="EMBL/GenBank/DDBJ databases">
        <title>Genome assembly of Enhygromyxa salina DSM 15201.</title>
        <authorList>
            <person name="Sharma G."/>
            <person name="Subramanian S."/>
        </authorList>
    </citation>
    <scope>NUCLEOTIDE SEQUENCE [LARGE SCALE GENOMIC DNA]</scope>
    <source>
        <strain evidence="1 2">DSM 15201</strain>
    </source>
</reference>
<sequence length="158" mass="17115">MLFALTLTALACAEPELEPAEDCSTEPPTDTSMLAQRSVRIGHLDGATFVPWVDGQEVQSIIGFQGSSMITPYIDLPTEAGDVDGACWWVEIEYLSPIDNLPGGQTGLVFSQEGESMRAGPLFEQPDTSYYGKPVTVRVTVASRDFVAVDEVEIVIRS</sequence>
<dbReference type="Proteomes" id="UP000031599">
    <property type="component" value="Unassembled WGS sequence"/>
</dbReference>
<comment type="caution">
    <text evidence="1">The sequence shown here is derived from an EMBL/GenBank/DDBJ whole genome shotgun (WGS) entry which is preliminary data.</text>
</comment>
<dbReference type="EMBL" id="JMCC02000147">
    <property type="protein sequence ID" value="KIG12182.1"/>
    <property type="molecule type" value="Genomic_DNA"/>
</dbReference>
<organism evidence="1 2">
    <name type="scientific">Enhygromyxa salina</name>
    <dbReference type="NCBI Taxonomy" id="215803"/>
    <lineage>
        <taxon>Bacteria</taxon>
        <taxon>Pseudomonadati</taxon>
        <taxon>Myxococcota</taxon>
        <taxon>Polyangia</taxon>
        <taxon>Nannocystales</taxon>
        <taxon>Nannocystaceae</taxon>
        <taxon>Enhygromyxa</taxon>
    </lineage>
</organism>
<dbReference type="AlphaFoldDB" id="A0A0C2CWF5"/>
<name>A0A0C2CWF5_9BACT</name>
<proteinExistence type="predicted"/>
<protein>
    <submittedName>
        <fullName evidence="1">Uncharacterized protein</fullName>
    </submittedName>
</protein>
<accession>A0A0C2CWF5</accession>
<evidence type="ECO:0000313" key="2">
    <source>
        <dbReference type="Proteomes" id="UP000031599"/>
    </source>
</evidence>